<keyword evidence="5" id="KW-1185">Reference proteome</keyword>
<organism evidence="4 5">
    <name type="scientific">Hericium alpestre</name>
    <dbReference type="NCBI Taxonomy" id="135208"/>
    <lineage>
        <taxon>Eukaryota</taxon>
        <taxon>Fungi</taxon>
        <taxon>Dikarya</taxon>
        <taxon>Basidiomycota</taxon>
        <taxon>Agaricomycotina</taxon>
        <taxon>Agaricomycetes</taxon>
        <taxon>Russulales</taxon>
        <taxon>Hericiaceae</taxon>
        <taxon>Hericium</taxon>
    </lineage>
</organism>
<dbReference type="GO" id="GO:0006355">
    <property type="term" value="P:regulation of DNA-templated transcription"/>
    <property type="evidence" value="ECO:0007669"/>
    <property type="project" value="TreeGrafter"/>
</dbReference>
<evidence type="ECO:0000259" key="2">
    <source>
        <dbReference type="Pfam" id="PF09103"/>
    </source>
</evidence>
<dbReference type="STRING" id="135208.A0A4Z0A388"/>
<sequence length="877" mass="97516">MVWGAFWAPPHKQVRPVSTTDEADTHDRSQSPEEPPEKDYSSWFTSTAAPAPATIGFAAASTVALPDVPIAAIGFVTANKSKVFAPSETAWQQAQARMKLWETEDTLALTPLSPPDSPKPSVSRQMPIPTSPSRPVLSPVENALPQLPLAEAPTPARVGFSSAGVGGGRAAFQTPSVTDIKGKGKAAVPFKSPLVRAPAVTPFKPPSYVNSPLNLTRPQMAAAPSAFTPARSVRPPVPSTPGPAHAQLTAVETPIRQAAFSTPPRPVGMTPARARAGPKKFVTPFKPGMRPGETGRAQLEEKYKQERAAAASTVVITSATSTASPVRVAGRTGPSRRKFFDLKPPPNRKTLASSGLMPHSYTAEELTIMSINVDELKQITPETAIYYAFHSPGLESSSGLPVPNSTKDIYGAEAALEVLKELGCSLATKEWVDNHWRLILWKLAALMCLEPERETRDETKRWCWGEVIRQLRYRYEKEVNGGSRPPLRLITTHDTPAACPMVLCVSNIIWPELGDGDEGLTVVPHPELEVTDGWYRLRAQIDAPLARARILTYLHQISTQRSDPSEVLEAYSSCQLTICGNSTHLAPWHAKLGFQPKLSISTLNSLTPDGGAVQMMDLVVTKAYPIAFLEFVEKNGKKRREGPRKEAEEMAIQEQWEKRRAKDEAKLRSHFEEKMDIYEEWALRLERRSASHFYPTENDSPPDNIEDIFDELDGGTEFSKATMQTTINEAGWLARFVRERITQEREKIDEEIERDLKHICPPREVRNFRVLFMKDARTERRPAHRTVEITVWDVLNLSFDEGRKPGSFAEGQRFLVRHFYLTQYLLLIGSGQVTNLLPSQASAWMPPNKEDSHVYLSTRRDSKWTRIRSCPEEAVRT</sequence>
<evidence type="ECO:0000313" key="4">
    <source>
        <dbReference type="EMBL" id="TFY81492.1"/>
    </source>
</evidence>
<dbReference type="EMBL" id="SFCI01000206">
    <property type="protein sequence ID" value="TFY81492.1"/>
    <property type="molecule type" value="Genomic_DNA"/>
</dbReference>
<feature type="domain" description="Breast cancer type 2 susceptibility protein helical" evidence="3">
    <location>
        <begin position="425"/>
        <end position="480"/>
    </location>
</feature>
<evidence type="ECO:0008006" key="6">
    <source>
        <dbReference type="Google" id="ProtNLM"/>
    </source>
</evidence>
<dbReference type="InterPro" id="IPR015187">
    <property type="entry name" value="BRCA2_OB_1"/>
</dbReference>
<dbReference type="InterPro" id="IPR015252">
    <property type="entry name" value="BRCA2_hlx"/>
</dbReference>
<gene>
    <name evidence="4" type="ORF">EWM64_g2524</name>
</gene>
<dbReference type="OrthoDB" id="21095at2759"/>
<reference evidence="4 5" key="1">
    <citation type="submission" date="2019-02" db="EMBL/GenBank/DDBJ databases">
        <title>Genome sequencing of the rare red list fungi Hericium alpestre (H. flagellum).</title>
        <authorList>
            <person name="Buettner E."/>
            <person name="Kellner H."/>
        </authorList>
    </citation>
    <scope>NUCLEOTIDE SEQUENCE [LARGE SCALE GENOMIC DNA]</scope>
    <source>
        <strain evidence="4 5">DSM 108284</strain>
    </source>
</reference>
<evidence type="ECO:0000313" key="5">
    <source>
        <dbReference type="Proteomes" id="UP000298061"/>
    </source>
</evidence>
<dbReference type="PANTHER" id="PTHR11289:SF0">
    <property type="entry name" value="BREAST CANCER TYPE 2 SUSCEPTIBILITY PROTEIN"/>
    <property type="match status" value="1"/>
</dbReference>
<comment type="caution">
    <text evidence="4">The sequence shown here is derived from an EMBL/GenBank/DDBJ whole genome shotgun (WGS) entry which is preliminary data.</text>
</comment>
<feature type="region of interest" description="Disordered" evidence="1">
    <location>
        <begin position="1"/>
        <end position="44"/>
    </location>
</feature>
<evidence type="ECO:0000256" key="1">
    <source>
        <dbReference type="SAM" id="MobiDB-lite"/>
    </source>
</evidence>
<dbReference type="Pfam" id="PF09169">
    <property type="entry name" value="BRCA-2_helical"/>
    <property type="match status" value="1"/>
</dbReference>
<dbReference type="Pfam" id="PF09103">
    <property type="entry name" value="BRCA-2_OB1"/>
    <property type="match status" value="1"/>
</dbReference>
<feature type="domain" description="BRCA2 OB1" evidence="2">
    <location>
        <begin position="485"/>
        <end position="595"/>
    </location>
</feature>
<name>A0A4Z0A388_9AGAM</name>
<dbReference type="InterPro" id="IPR015525">
    <property type="entry name" value="BRCA2"/>
</dbReference>
<feature type="region of interest" description="Disordered" evidence="1">
    <location>
        <begin position="109"/>
        <end position="138"/>
    </location>
</feature>
<dbReference type="InterPro" id="IPR036315">
    <property type="entry name" value="BRCA2_hlx_sf"/>
</dbReference>
<proteinExistence type="predicted"/>
<dbReference type="Proteomes" id="UP000298061">
    <property type="component" value="Unassembled WGS sequence"/>
</dbReference>
<dbReference type="InterPro" id="IPR012340">
    <property type="entry name" value="NA-bd_OB-fold"/>
</dbReference>
<feature type="region of interest" description="Disordered" evidence="1">
    <location>
        <begin position="325"/>
        <end position="354"/>
    </location>
</feature>
<dbReference type="PANTHER" id="PTHR11289">
    <property type="entry name" value="BREAST CANCER TYPE 2 SUSCEPTIBILITY PROTEIN BRCA2"/>
    <property type="match status" value="1"/>
</dbReference>
<dbReference type="SUPFAM" id="SSF50249">
    <property type="entry name" value="Nucleic acid-binding proteins"/>
    <property type="match status" value="2"/>
</dbReference>
<feature type="region of interest" description="Disordered" evidence="1">
    <location>
        <begin position="260"/>
        <end position="292"/>
    </location>
</feature>
<dbReference type="Gene3D" id="2.40.50.140">
    <property type="entry name" value="Nucleic acid-binding proteins"/>
    <property type="match status" value="3"/>
</dbReference>
<evidence type="ECO:0000259" key="3">
    <source>
        <dbReference type="Pfam" id="PF09169"/>
    </source>
</evidence>
<protein>
    <recommendedName>
        <fullName evidence="6">BRCA2 OB1 domain-containing protein</fullName>
    </recommendedName>
</protein>
<dbReference type="GO" id="GO:0000724">
    <property type="term" value="P:double-strand break repair via homologous recombination"/>
    <property type="evidence" value="ECO:0007669"/>
    <property type="project" value="InterPro"/>
</dbReference>
<dbReference type="SUPFAM" id="SSF81872">
    <property type="entry name" value="BRCA2 helical domain"/>
    <property type="match status" value="1"/>
</dbReference>
<dbReference type="AlphaFoldDB" id="A0A4Z0A388"/>
<feature type="compositionally biased region" description="Basic and acidic residues" evidence="1">
    <location>
        <begin position="23"/>
        <end position="40"/>
    </location>
</feature>
<accession>A0A4Z0A388</accession>